<dbReference type="RefSeq" id="WP_238478034.1">
    <property type="nucleotide sequence ID" value="NZ_CP064786.1"/>
</dbReference>
<evidence type="ECO:0000313" key="2">
    <source>
        <dbReference type="EMBL" id="QSG04003.1"/>
    </source>
</evidence>
<proteinExistence type="predicted"/>
<dbReference type="KEGG" id="hara:AArcS_2811"/>
<evidence type="ECO:0000256" key="1">
    <source>
        <dbReference type="SAM" id="MobiDB-lite"/>
    </source>
</evidence>
<gene>
    <name evidence="2" type="ORF">AArcS_2811</name>
</gene>
<dbReference type="EMBL" id="CP064786">
    <property type="protein sequence ID" value="QSG04003.1"/>
    <property type="molecule type" value="Genomic_DNA"/>
</dbReference>
<name>A0A897MY36_9EURY</name>
<protein>
    <submittedName>
        <fullName evidence="2">Uncharacterized protein</fullName>
    </submittedName>
</protein>
<dbReference type="GeneID" id="70686188"/>
<reference evidence="2" key="1">
    <citation type="submission" date="2020-11" db="EMBL/GenBank/DDBJ databases">
        <title>Carbohydrate-dependent, anaerobic sulfur respiration: A novel catabolism in halophilic archaea.</title>
        <authorList>
            <person name="Sorokin D.Y."/>
            <person name="Messina E."/>
            <person name="Smedile F."/>
            <person name="La Cono V."/>
            <person name="Hallsworth J.E."/>
            <person name="Yakimov M.M."/>
        </authorList>
    </citation>
    <scope>NUCLEOTIDE SEQUENCE</scope>
    <source>
        <strain evidence="2">AArc-S</strain>
    </source>
</reference>
<evidence type="ECO:0000313" key="3">
    <source>
        <dbReference type="Proteomes" id="UP000663586"/>
    </source>
</evidence>
<dbReference type="AlphaFoldDB" id="A0A897MY36"/>
<organism evidence="2 3">
    <name type="scientific">Natranaeroarchaeum sulfidigenes</name>
    <dbReference type="NCBI Taxonomy" id="2784880"/>
    <lineage>
        <taxon>Archaea</taxon>
        <taxon>Methanobacteriati</taxon>
        <taxon>Methanobacteriota</taxon>
        <taxon>Stenosarchaea group</taxon>
        <taxon>Halobacteria</taxon>
        <taxon>Halobacteriales</taxon>
        <taxon>Natronoarchaeaceae</taxon>
        <taxon>Natranaeroarchaeum</taxon>
    </lineage>
</organism>
<feature type="region of interest" description="Disordered" evidence="1">
    <location>
        <begin position="1"/>
        <end position="20"/>
    </location>
</feature>
<dbReference type="Proteomes" id="UP000663586">
    <property type="component" value="Chromosome"/>
</dbReference>
<accession>A0A897MY36</accession>
<sequence>MTERSPSAADGSTPTDGLRTTVDTVVAAGQLLADPRKCRIWHECWLQNGLDVKELASTVSIPQSTLYNLTKEMVTEGSLYESGAATGRSTVYKPVSMQIFVSEHPEGIGPQFNIHGTLIGVVGAGTYSEDVETFLDRNSYTMLVETITGVLALLSDDDPSETSAHELVDGLRPVDAQLVQGHIAAVLKRETELDKLGLTFPKNPVIQPIETPAPE</sequence>
<keyword evidence="3" id="KW-1185">Reference proteome</keyword>